<keyword evidence="1" id="KW-0732">Signal</keyword>
<dbReference type="RefSeq" id="WP_162344990.1">
    <property type="nucleotide sequence ID" value="NZ_JAAEAA010000003.1"/>
</dbReference>
<evidence type="ECO:0000259" key="2">
    <source>
        <dbReference type="Pfam" id="PF18962"/>
    </source>
</evidence>
<name>A0A6B2GY77_9BACT</name>
<gene>
    <name evidence="3" type="ORF">GWO68_03325</name>
</gene>
<dbReference type="AlphaFoldDB" id="A0A6B2GY77"/>
<dbReference type="Gene3D" id="2.60.120.260">
    <property type="entry name" value="Galactose-binding domain-like"/>
    <property type="match status" value="1"/>
</dbReference>
<dbReference type="InterPro" id="IPR026444">
    <property type="entry name" value="Secre_tail"/>
</dbReference>
<keyword evidence="4" id="KW-1185">Reference proteome</keyword>
<evidence type="ECO:0000313" key="4">
    <source>
        <dbReference type="Proteomes" id="UP000478546"/>
    </source>
</evidence>
<accession>A0A6B2GY77</accession>
<comment type="caution">
    <text evidence="3">The sequence shown here is derived from an EMBL/GenBank/DDBJ whole genome shotgun (WGS) entry which is preliminary data.</text>
</comment>
<dbReference type="Gene3D" id="2.60.40.10">
    <property type="entry name" value="Immunoglobulins"/>
    <property type="match status" value="1"/>
</dbReference>
<dbReference type="Proteomes" id="UP000478546">
    <property type="component" value="Unassembled WGS sequence"/>
</dbReference>
<protein>
    <submittedName>
        <fullName evidence="3">T9SS type A sorting domain-containing protein</fullName>
    </submittedName>
</protein>
<feature type="chain" id="PRO_5025658008" evidence="1">
    <location>
        <begin position="21"/>
        <end position="572"/>
    </location>
</feature>
<feature type="signal peptide" evidence="1">
    <location>
        <begin position="1"/>
        <end position="20"/>
    </location>
</feature>
<organism evidence="3 4">
    <name type="scientific">Pontibacter fetidus</name>
    <dbReference type="NCBI Taxonomy" id="2700082"/>
    <lineage>
        <taxon>Bacteria</taxon>
        <taxon>Pseudomonadati</taxon>
        <taxon>Bacteroidota</taxon>
        <taxon>Cytophagia</taxon>
        <taxon>Cytophagales</taxon>
        <taxon>Hymenobacteraceae</taxon>
        <taxon>Pontibacter</taxon>
    </lineage>
</organism>
<dbReference type="EMBL" id="JAAEAA010000003">
    <property type="protein sequence ID" value="NDK54941.1"/>
    <property type="molecule type" value="Genomic_DNA"/>
</dbReference>
<dbReference type="Pfam" id="PF18962">
    <property type="entry name" value="Por_Secre_tail"/>
    <property type="match status" value="1"/>
</dbReference>
<sequence length="572" mass="62285">MKQLYTTLLTLLVFTFTASAQVLLYHENFVETNGSIPGVFVEPAGAWVFSNAAPTSTLSQSSKGNYARTSNDVTTNERRLFIDVSTLGYSAATITWEQFRNPFKTSGALTAAVELQYSINGGATRTTFYTTTNNTNNTWNKVNNGAPIALPAAIMGLPTVRLYWRITYAAQNKNETAYYAIDDITITGTPETGISTFDWATRPLDENPFTVSGINAATPYMVDGVTMRWSSSQSAGVAYETSKVDDKSYKTNTKSFTLIQTGASSTSTSVIQLDLNKPIEDLTFTIFDIDVAANQFSDKLVITGYNNGTAVPLVKNKVKTTSYNQFASSTLSGIIASDNASSEGDVTITFSKAVTKVIIQYSNTATIRNASGRQGIAIHNLTWRKEQVIAPLPVELVSFKVANTNGTSVLSWSTASEKDNEKFEVERSVDGKHFSKLGEVAGNGTSSRKLTYTFTDKRPASGKNYYRLRQVDFDGTFAYSKTVTVNFAAPKTGEAIAQVYPTMATTQVTIGLTIAAGPSDITIQDAAGRTIARYAQVTEREQLVPVQGLQAGIYFVTVTNGQVRETYRFLKK</sequence>
<dbReference type="InterPro" id="IPR013783">
    <property type="entry name" value="Ig-like_fold"/>
</dbReference>
<feature type="domain" description="Secretion system C-terminal sorting" evidence="2">
    <location>
        <begin position="499"/>
        <end position="565"/>
    </location>
</feature>
<dbReference type="NCBIfam" id="TIGR04183">
    <property type="entry name" value="Por_Secre_tail"/>
    <property type="match status" value="1"/>
</dbReference>
<proteinExistence type="predicted"/>
<reference evidence="3 4" key="1">
    <citation type="submission" date="2020-01" db="EMBL/GenBank/DDBJ databases">
        <authorList>
            <person name="Kim M.K."/>
        </authorList>
    </citation>
    <scope>NUCLEOTIDE SEQUENCE [LARGE SCALE GENOMIC DNA]</scope>
    <source>
        <strain evidence="3 4">BT213</strain>
    </source>
</reference>
<evidence type="ECO:0000313" key="3">
    <source>
        <dbReference type="EMBL" id="NDK54941.1"/>
    </source>
</evidence>
<evidence type="ECO:0000256" key="1">
    <source>
        <dbReference type="SAM" id="SignalP"/>
    </source>
</evidence>